<evidence type="ECO:0000313" key="1">
    <source>
        <dbReference type="EMBL" id="ACY20704.1"/>
    </source>
</evidence>
<dbReference type="HOGENOM" id="CLU_3025901_0_0_11"/>
<accession>D0L6E7</accession>
<dbReference type="EMBL" id="CP001802">
    <property type="protein sequence ID" value="ACY20704.1"/>
    <property type="molecule type" value="Genomic_DNA"/>
</dbReference>
<sequence length="55" mass="5817">MNAMTDRDVLAEARESAEHLRRVLAAIDAGELTATPTEYAAFQGAIVALDALSAE</sequence>
<gene>
    <name evidence="1" type="ordered locus">Gbro_1422</name>
</gene>
<reference evidence="2" key="1">
    <citation type="submission" date="2009-10" db="EMBL/GenBank/DDBJ databases">
        <title>The complete chromosome of Gordonia bronchialis DSM 43247.</title>
        <authorList>
            <consortium name="US DOE Joint Genome Institute (JGI-PGF)"/>
            <person name="Lucas S."/>
            <person name="Copeland A."/>
            <person name="Lapidus A."/>
            <person name="Glavina del Rio T."/>
            <person name="Dalin E."/>
            <person name="Tice H."/>
            <person name="Bruce D."/>
            <person name="Goodwin L."/>
            <person name="Pitluck S."/>
            <person name="Kyrpides N."/>
            <person name="Mavromatis K."/>
            <person name="Ivanova N."/>
            <person name="Ovchinnikova G."/>
            <person name="Saunders E."/>
            <person name="Brettin T."/>
            <person name="Detter J.C."/>
            <person name="Han C."/>
            <person name="Larimer F."/>
            <person name="Land M."/>
            <person name="Hauser L."/>
            <person name="Markowitz V."/>
            <person name="Cheng J.-F."/>
            <person name="Hugenholtz P."/>
            <person name="Woyke T."/>
            <person name="Wu D."/>
            <person name="Jando M."/>
            <person name="Schneider S."/>
            <person name="Goeker M."/>
            <person name="Klenk H.-P."/>
            <person name="Eisen J.A."/>
        </authorList>
    </citation>
    <scope>NUCLEOTIDE SEQUENCE [LARGE SCALE GENOMIC DNA]</scope>
    <source>
        <strain evidence="2">ATCC 25592 / DSM 43247 / BCRC 13721 / JCM 3198 / KCTC 3076 / NBRC 16047 / NCTC 10667</strain>
    </source>
</reference>
<evidence type="ECO:0000313" key="2">
    <source>
        <dbReference type="Proteomes" id="UP000001219"/>
    </source>
</evidence>
<reference evidence="1 2" key="2">
    <citation type="journal article" date="2010" name="Stand. Genomic Sci.">
        <title>Complete genome sequence of Gordonia bronchialis type strain (3410).</title>
        <authorList>
            <person name="Ivanova N."/>
            <person name="Sikorski J."/>
            <person name="Jando M."/>
            <person name="Lapidus A."/>
            <person name="Nolan M."/>
            <person name="Lucas S."/>
            <person name="Del Rio T.G."/>
            <person name="Tice H."/>
            <person name="Copeland A."/>
            <person name="Cheng J.F."/>
            <person name="Chen F."/>
            <person name="Bruce D."/>
            <person name="Goodwin L."/>
            <person name="Pitluck S."/>
            <person name="Mavromatis K."/>
            <person name="Ovchinnikova G."/>
            <person name="Pati A."/>
            <person name="Chen A."/>
            <person name="Palaniappan K."/>
            <person name="Land M."/>
            <person name="Hauser L."/>
            <person name="Chang Y.J."/>
            <person name="Jeffries C.D."/>
            <person name="Chain P."/>
            <person name="Saunders E."/>
            <person name="Han C."/>
            <person name="Detter J.C."/>
            <person name="Brettin T."/>
            <person name="Rohde M."/>
            <person name="Goker M."/>
            <person name="Bristow J."/>
            <person name="Eisen J.A."/>
            <person name="Markowitz V."/>
            <person name="Hugenholtz P."/>
            <person name="Klenk H.P."/>
            <person name="Kyrpides N.C."/>
        </authorList>
    </citation>
    <scope>NUCLEOTIDE SEQUENCE [LARGE SCALE GENOMIC DNA]</scope>
    <source>
        <strain evidence="2">ATCC 25592 / DSM 43247 / BCRC 13721 / JCM 3198 / KCTC 3076 / NBRC 16047 / NCTC 10667</strain>
    </source>
</reference>
<protein>
    <submittedName>
        <fullName evidence="1">Uncharacterized protein</fullName>
    </submittedName>
</protein>
<name>D0L6E7_GORB4</name>
<proteinExistence type="predicted"/>
<dbReference type="STRING" id="526226.Gbro_1422"/>
<keyword evidence="2" id="KW-1185">Reference proteome</keyword>
<dbReference type="KEGG" id="gbr:Gbro_1422"/>
<dbReference type="AlphaFoldDB" id="D0L6E7"/>
<organism evidence="1 2">
    <name type="scientific">Gordonia bronchialis (strain ATCC 25592 / DSM 43247 / BCRC 13721 / JCM 3198 / KCTC 3076 / NBRC 16047 / NCTC 10667)</name>
    <name type="common">Rhodococcus bronchialis</name>
    <dbReference type="NCBI Taxonomy" id="526226"/>
    <lineage>
        <taxon>Bacteria</taxon>
        <taxon>Bacillati</taxon>
        <taxon>Actinomycetota</taxon>
        <taxon>Actinomycetes</taxon>
        <taxon>Mycobacteriales</taxon>
        <taxon>Gordoniaceae</taxon>
        <taxon>Gordonia</taxon>
    </lineage>
</organism>
<dbReference type="Proteomes" id="UP000001219">
    <property type="component" value="Chromosome"/>
</dbReference>